<reference evidence="2 3" key="1">
    <citation type="submission" date="2016-07" db="EMBL/GenBank/DDBJ databases">
        <title>Draft Genome Sequence of Methylophaga muralis Bur 1.</title>
        <authorList>
            <person name="Vasilenko O.V."/>
            <person name="Doronina N.V."/>
            <person name="Shmareva M.N."/>
            <person name="Tarlachkov S.V."/>
            <person name="Mustakhimov I."/>
            <person name="Trotsenko Y.A."/>
        </authorList>
    </citation>
    <scope>NUCLEOTIDE SEQUENCE [LARGE SCALE GENOMIC DNA]</scope>
    <source>
        <strain evidence="2 3">Bur 1</strain>
    </source>
</reference>
<evidence type="ECO:0000313" key="2">
    <source>
        <dbReference type="EMBL" id="ODN67337.1"/>
    </source>
</evidence>
<accession>A0A1E3GTH4</accession>
<dbReference type="PATRIC" id="fig|291169.3.peg.1070"/>
<dbReference type="InterPro" id="IPR025641">
    <property type="entry name" value="DUF4340"/>
</dbReference>
<name>A0A1E3GTH4_9GAMM</name>
<dbReference type="Proteomes" id="UP000094379">
    <property type="component" value="Unassembled WGS sequence"/>
</dbReference>
<proteinExistence type="predicted"/>
<dbReference type="STRING" id="291169.A9E74_01064"/>
<keyword evidence="3" id="KW-1185">Reference proteome</keyword>
<evidence type="ECO:0000259" key="1">
    <source>
        <dbReference type="Pfam" id="PF14238"/>
    </source>
</evidence>
<evidence type="ECO:0000313" key="3">
    <source>
        <dbReference type="Proteomes" id="UP000094379"/>
    </source>
</evidence>
<dbReference type="Pfam" id="PF14238">
    <property type="entry name" value="DUF4340"/>
    <property type="match status" value="1"/>
</dbReference>
<dbReference type="EMBL" id="MCRI01000007">
    <property type="protein sequence ID" value="ODN67337.1"/>
    <property type="molecule type" value="Genomic_DNA"/>
</dbReference>
<dbReference type="AlphaFoldDB" id="A0A1E3GTH4"/>
<protein>
    <recommendedName>
        <fullName evidence="1">DUF4340 domain-containing protein</fullName>
    </recommendedName>
</protein>
<feature type="domain" description="DUF4340" evidence="1">
    <location>
        <begin position="64"/>
        <end position="201"/>
    </location>
</feature>
<dbReference type="RefSeq" id="WP_069295576.1">
    <property type="nucleotide sequence ID" value="NZ_MCRI01000007.1"/>
</dbReference>
<gene>
    <name evidence="2" type="ORF">A9E74_01064</name>
</gene>
<comment type="caution">
    <text evidence="2">The sequence shown here is derived from an EMBL/GenBank/DDBJ whole genome shotgun (WGS) entry which is preliminary data.</text>
</comment>
<organism evidence="2 3">
    <name type="scientific">Methylophaga muralis</name>
    <dbReference type="NCBI Taxonomy" id="291169"/>
    <lineage>
        <taxon>Bacteria</taxon>
        <taxon>Pseudomonadati</taxon>
        <taxon>Pseudomonadota</taxon>
        <taxon>Gammaproteobacteria</taxon>
        <taxon>Thiotrichales</taxon>
        <taxon>Piscirickettsiaceae</taxon>
        <taxon>Methylophaga</taxon>
    </lineage>
</organism>
<sequence>MKSTYLTNLLLLVVAVLLIWLMTESNSPPSVITISDSIDPTQVTEIEIQRREQQTIRLQLDQQWQLVQPVKARANQTRIKLLLSLLEQPVQTPIQVKDNTDLAEFGLAQPNLTLLFNQQKFAFGDTESLSGQRYIQHNQQIYLIHDDISPLLGASASSFVDNRLLDPISQIQSIQLPALHDDNAQSQTSALSIYQQDNNWLASPDNHNQDQLITLIQNWQQAYAMQVVINADIDLADDKPVVLIELADNTQRKFVVSHNNDSLTLTDPQLQLQYQFPAQIINALFSIND</sequence>